<protein>
    <submittedName>
        <fullName evidence="2">Uncharacterized protein</fullName>
    </submittedName>
</protein>
<name>A0ABV3QAL8_9GAMM</name>
<organism evidence="2 3">
    <name type="scientific">Rhodanobacter lycopersici</name>
    <dbReference type="NCBI Taxonomy" id="3162487"/>
    <lineage>
        <taxon>Bacteria</taxon>
        <taxon>Pseudomonadati</taxon>
        <taxon>Pseudomonadota</taxon>
        <taxon>Gammaproteobacteria</taxon>
        <taxon>Lysobacterales</taxon>
        <taxon>Rhodanobacteraceae</taxon>
        <taxon>Rhodanobacter</taxon>
    </lineage>
</organism>
<feature type="region of interest" description="Disordered" evidence="1">
    <location>
        <begin position="1"/>
        <end position="23"/>
    </location>
</feature>
<dbReference type="RefSeq" id="WP_367852848.1">
    <property type="nucleotide sequence ID" value="NZ_JBFOHK010000001.1"/>
</dbReference>
<evidence type="ECO:0000313" key="3">
    <source>
        <dbReference type="Proteomes" id="UP001556220"/>
    </source>
</evidence>
<gene>
    <name evidence="2" type="ORF">ABQJ54_03360</name>
</gene>
<keyword evidence="3" id="KW-1185">Reference proteome</keyword>
<comment type="caution">
    <text evidence="2">The sequence shown here is derived from an EMBL/GenBank/DDBJ whole genome shotgun (WGS) entry which is preliminary data.</text>
</comment>
<feature type="compositionally biased region" description="Polar residues" evidence="1">
    <location>
        <begin position="1"/>
        <end position="15"/>
    </location>
</feature>
<proteinExistence type="predicted"/>
<accession>A0ABV3QAL8</accession>
<dbReference type="EMBL" id="JBFOHK010000001">
    <property type="protein sequence ID" value="MEW9570775.1"/>
    <property type="molecule type" value="Genomic_DNA"/>
</dbReference>
<dbReference type="Proteomes" id="UP001556220">
    <property type="component" value="Unassembled WGS sequence"/>
</dbReference>
<evidence type="ECO:0000256" key="1">
    <source>
        <dbReference type="SAM" id="MobiDB-lite"/>
    </source>
</evidence>
<evidence type="ECO:0000313" key="2">
    <source>
        <dbReference type="EMBL" id="MEW9570775.1"/>
    </source>
</evidence>
<sequence length="126" mass="13320">MATKPKNTVTSQPTASRKVELQPTDITQSIDKLQASAANIYADSLLQLSVGGFVSKAVVGSFSTTSASVASITVLNMPTRAMLDMAVNILNMFASQGLEDRLGQDHQALFAAIKQVRAAKKPAQTP</sequence>
<reference evidence="2 3" key="1">
    <citation type="submission" date="2024-06" db="EMBL/GenBank/DDBJ databases">
        <authorList>
            <person name="Woo H."/>
        </authorList>
    </citation>
    <scope>NUCLEOTIDE SEQUENCE [LARGE SCALE GENOMIC DNA]</scope>
    <source>
        <strain evidence="2 3">Si-c</strain>
    </source>
</reference>